<dbReference type="Proteomes" id="UP000682733">
    <property type="component" value="Unassembled WGS sequence"/>
</dbReference>
<dbReference type="EMBL" id="CAJOBA010002627">
    <property type="protein sequence ID" value="CAF3653187.1"/>
    <property type="molecule type" value="Genomic_DNA"/>
</dbReference>
<dbReference type="Pfam" id="PF03999">
    <property type="entry name" value="MAP65_ASE1"/>
    <property type="match status" value="1"/>
</dbReference>
<dbReference type="EMBL" id="CAJNOK010002626">
    <property type="protein sequence ID" value="CAF0868362.1"/>
    <property type="molecule type" value="Genomic_DNA"/>
</dbReference>
<evidence type="ECO:0000313" key="3">
    <source>
        <dbReference type="EMBL" id="CAF3653187.1"/>
    </source>
</evidence>
<protein>
    <recommendedName>
        <fullName evidence="5">Protein regulator of cytokinesis 1</fullName>
    </recommendedName>
</protein>
<evidence type="ECO:0000313" key="2">
    <source>
        <dbReference type="EMBL" id="CAF0868362.1"/>
    </source>
</evidence>
<dbReference type="GO" id="GO:0051256">
    <property type="term" value="P:mitotic spindle midzone assembly"/>
    <property type="evidence" value="ECO:0007669"/>
    <property type="project" value="TreeGrafter"/>
</dbReference>
<dbReference type="PANTHER" id="PTHR19321">
    <property type="entry name" value="PROTEIN REGULATOR OF CYTOKINESIS 1 PRC1-RELATED"/>
    <property type="match status" value="1"/>
</dbReference>
<sequence length="501" mass="59954">NEQDIVSQEEIVINVLKESLNQFIQIEKTKNENLLICIDNIMKECDRIHRLLELEWTIEKPSDDLSLFEQMKQANNLLESSEHLFKIKTTEINEMRIQEEKLCQKLHEKIFEFNNENETPFAKRKIILENHIHDLTNLQVERSSRVEQYRQQIHQMKIELELNDNYGLVIGDDNNILLIRLIDGPFETIELSNANVVHLQTLANELDIQYQKNKIKGDQLINQLKALYERLNINEVDQEIKLPTNKPDRPSNLIKLEREIERCKDIRRQNMKTYILNIREEIFMQYEKCFYSREQMELFPALYSNVFTEETLEQHEKELEEMKTYYERNEQIFIELRRWMDAWDEFKKFEFVSSDPNRFKQRGYSAINEEKERRHIETILKKAQENILMLADEYEQTHGHSFHVDGISITDFFTHEKENYSQEKELEKARKQLARGQTPILTNAQHSAKRQLAHTEMMKTPSRQQQFDIKVTTPFRPASAINNKRLLPLQPQQNKVCKELS</sequence>
<evidence type="ECO:0008006" key="5">
    <source>
        <dbReference type="Google" id="ProtNLM"/>
    </source>
</evidence>
<comment type="caution">
    <text evidence="2">The sequence shown here is derived from an EMBL/GenBank/DDBJ whole genome shotgun (WGS) entry which is preliminary data.</text>
</comment>
<feature type="non-terminal residue" evidence="2">
    <location>
        <position position="1"/>
    </location>
</feature>
<dbReference type="AlphaFoldDB" id="A0A8S2D843"/>
<dbReference type="GO" id="GO:1990023">
    <property type="term" value="C:mitotic spindle midzone"/>
    <property type="evidence" value="ECO:0007669"/>
    <property type="project" value="TreeGrafter"/>
</dbReference>
<evidence type="ECO:0000256" key="1">
    <source>
        <dbReference type="SAM" id="Coils"/>
    </source>
</evidence>
<reference evidence="2" key="1">
    <citation type="submission" date="2021-02" db="EMBL/GenBank/DDBJ databases">
        <authorList>
            <person name="Nowell W R."/>
        </authorList>
    </citation>
    <scope>NUCLEOTIDE SEQUENCE</scope>
</reference>
<dbReference type="InterPro" id="IPR007145">
    <property type="entry name" value="MAP65_Ase1_PRC1"/>
</dbReference>
<accession>A0A8S2D843</accession>
<feature type="coiled-coil region" evidence="1">
    <location>
        <begin position="305"/>
        <end position="332"/>
    </location>
</feature>
<evidence type="ECO:0000313" key="4">
    <source>
        <dbReference type="Proteomes" id="UP000677228"/>
    </source>
</evidence>
<gene>
    <name evidence="2" type="ORF">OVA965_LOCUS7999</name>
    <name evidence="3" type="ORF">TMI583_LOCUS7995</name>
</gene>
<dbReference type="GO" id="GO:0008017">
    <property type="term" value="F:microtubule binding"/>
    <property type="evidence" value="ECO:0007669"/>
    <property type="project" value="InterPro"/>
</dbReference>
<dbReference type="PANTHER" id="PTHR19321:SF41">
    <property type="entry name" value="FASCETTO-RELATED"/>
    <property type="match status" value="1"/>
</dbReference>
<proteinExistence type="predicted"/>
<dbReference type="Gene3D" id="1.20.58.1520">
    <property type="match status" value="1"/>
</dbReference>
<keyword evidence="1" id="KW-0175">Coiled coil</keyword>
<dbReference type="GO" id="GO:0005737">
    <property type="term" value="C:cytoplasm"/>
    <property type="evidence" value="ECO:0007669"/>
    <property type="project" value="TreeGrafter"/>
</dbReference>
<dbReference type="Proteomes" id="UP000677228">
    <property type="component" value="Unassembled WGS sequence"/>
</dbReference>
<name>A0A8S2D843_9BILA</name>
<organism evidence="2 4">
    <name type="scientific">Didymodactylos carnosus</name>
    <dbReference type="NCBI Taxonomy" id="1234261"/>
    <lineage>
        <taxon>Eukaryota</taxon>
        <taxon>Metazoa</taxon>
        <taxon>Spiralia</taxon>
        <taxon>Gnathifera</taxon>
        <taxon>Rotifera</taxon>
        <taxon>Eurotatoria</taxon>
        <taxon>Bdelloidea</taxon>
        <taxon>Philodinida</taxon>
        <taxon>Philodinidae</taxon>
        <taxon>Didymodactylos</taxon>
    </lineage>
</organism>